<keyword evidence="3 8" id="KW-0808">Transferase</keyword>
<proteinExistence type="inferred from homology"/>
<dbReference type="HAMAP" id="MF_00290">
    <property type="entry name" value="tRNA_dimethyltr_TRM1"/>
    <property type="match status" value="1"/>
</dbReference>
<dbReference type="EMBL" id="AM114193">
    <property type="protein sequence ID" value="CAJ37748.1"/>
    <property type="molecule type" value="Genomic_DNA"/>
</dbReference>
<dbReference type="AlphaFoldDB" id="Q0W1J5"/>
<dbReference type="STRING" id="351160.RCIX2707"/>
<accession>Q0W1J5</accession>
<comment type="catalytic activity">
    <reaction evidence="8">
        <text>guanosine(26) in tRNA + 2 S-adenosyl-L-methionine = N(2)-dimethylguanosine(26) in tRNA + 2 S-adenosyl-L-homocysteine + 2 H(+)</text>
        <dbReference type="Rhea" id="RHEA:43140"/>
        <dbReference type="Rhea" id="RHEA-COMP:10359"/>
        <dbReference type="Rhea" id="RHEA-COMP:10360"/>
        <dbReference type="ChEBI" id="CHEBI:15378"/>
        <dbReference type="ChEBI" id="CHEBI:57856"/>
        <dbReference type="ChEBI" id="CHEBI:59789"/>
        <dbReference type="ChEBI" id="CHEBI:74269"/>
        <dbReference type="ChEBI" id="CHEBI:74513"/>
        <dbReference type="EC" id="2.1.1.216"/>
    </reaction>
</comment>
<dbReference type="eggNOG" id="arCOG01219">
    <property type="taxonomic scope" value="Archaea"/>
</dbReference>
<keyword evidence="8" id="KW-0862">Zinc</keyword>
<dbReference type="Pfam" id="PF02005">
    <property type="entry name" value="TRM"/>
    <property type="match status" value="1"/>
</dbReference>
<dbReference type="Gene3D" id="3.30.56.70">
    <property type="entry name" value="N2,N2-dimethylguanosine tRNA methyltransferase, C-terminal domain"/>
    <property type="match status" value="1"/>
</dbReference>
<dbReference type="PATRIC" id="fig|351160.9.peg.535"/>
<dbReference type="EC" id="2.1.1.216" evidence="7 8"/>
<keyword evidence="5 8" id="KW-0819">tRNA processing</keyword>
<comment type="caution">
    <text evidence="8">Lacks conserved residue(s) required for the propagation of feature annotation.</text>
</comment>
<dbReference type="GO" id="GO:0002940">
    <property type="term" value="P:tRNA N2-guanine methylation"/>
    <property type="evidence" value="ECO:0007669"/>
    <property type="project" value="TreeGrafter"/>
</dbReference>
<dbReference type="GO" id="GO:0000049">
    <property type="term" value="F:tRNA binding"/>
    <property type="evidence" value="ECO:0007669"/>
    <property type="project" value="UniProtKB-UniRule"/>
</dbReference>
<dbReference type="Proteomes" id="UP000000663">
    <property type="component" value="Chromosome"/>
</dbReference>
<dbReference type="GO" id="GO:0046872">
    <property type="term" value="F:metal ion binding"/>
    <property type="evidence" value="ECO:0007669"/>
    <property type="project" value="UniProtKB-KW"/>
</dbReference>
<dbReference type="PANTHER" id="PTHR10631">
    <property type="entry name" value="N 2 ,N 2 -DIMETHYLGUANOSINE TRNA METHYLTRANSFERASE"/>
    <property type="match status" value="1"/>
</dbReference>
<comment type="function">
    <text evidence="8">Dimethylates a single guanine residue at position 26 of a number of tRNAs using S-adenosyl-L-methionine as donor of the methyl groups.</text>
</comment>
<dbReference type="Gene3D" id="3.40.50.150">
    <property type="entry name" value="Vaccinia Virus protein VP39"/>
    <property type="match status" value="1"/>
</dbReference>
<keyword evidence="4 8" id="KW-0949">S-adenosyl-L-methionine</keyword>
<keyword evidence="1 8" id="KW-0820">tRNA-binding</keyword>
<evidence type="ECO:0000313" key="11">
    <source>
        <dbReference type="Proteomes" id="UP000000663"/>
    </source>
</evidence>
<feature type="binding site" evidence="8">
    <location>
        <position position="53"/>
    </location>
    <ligand>
        <name>S-adenosyl-L-methionine</name>
        <dbReference type="ChEBI" id="CHEBI:59789"/>
    </ligand>
</feature>
<organism evidence="10 11">
    <name type="scientific">Methanocella arvoryzae (strain DSM 22066 / NBRC 105507 / MRE50)</name>
    <dbReference type="NCBI Taxonomy" id="351160"/>
    <lineage>
        <taxon>Archaea</taxon>
        <taxon>Methanobacteriati</taxon>
        <taxon>Methanobacteriota</taxon>
        <taxon>Stenosarchaea group</taxon>
        <taxon>Methanomicrobia</taxon>
        <taxon>Methanocellales</taxon>
        <taxon>Methanocellaceae</taxon>
        <taxon>Methanocella</taxon>
    </lineage>
</organism>
<dbReference type="InterPro" id="IPR002905">
    <property type="entry name" value="Trm1"/>
</dbReference>
<dbReference type="GO" id="GO:0160104">
    <property type="term" value="F:tRNA (guanine(26)-N2)-dimethyltransferase activity"/>
    <property type="evidence" value="ECO:0007669"/>
    <property type="project" value="UniProtKB-UniRule"/>
</dbReference>
<evidence type="ECO:0000256" key="1">
    <source>
        <dbReference type="ARBA" id="ARBA00022555"/>
    </source>
</evidence>
<feature type="binding site" evidence="8">
    <location>
        <position position="249"/>
    </location>
    <ligand>
        <name>Zn(2+)</name>
        <dbReference type="ChEBI" id="CHEBI:29105"/>
    </ligand>
</feature>
<dbReference type="OrthoDB" id="372177at2157"/>
<dbReference type="KEGG" id="rci:RCIX2707"/>
<dbReference type="SUPFAM" id="SSF53335">
    <property type="entry name" value="S-adenosyl-L-methionine-dependent methyltransferases"/>
    <property type="match status" value="1"/>
</dbReference>
<keyword evidence="8" id="KW-0479">Metal-binding</keyword>
<keyword evidence="2 8" id="KW-0489">Methyltransferase</keyword>
<evidence type="ECO:0000256" key="6">
    <source>
        <dbReference type="ARBA" id="ARBA00022884"/>
    </source>
</evidence>
<comment type="similarity">
    <text evidence="8 9">Belongs to the class I-like SAM-binding methyltransferase superfamily. Trm1 family.</text>
</comment>
<reference evidence="10 11" key="1">
    <citation type="journal article" date="2006" name="Science">
        <title>Genome of rice cluster I archaea -- the key methane producers in the rice rhizosphere.</title>
        <authorList>
            <person name="Erkel C."/>
            <person name="Kube M."/>
            <person name="Reinhardt R."/>
            <person name="Liesack W."/>
        </authorList>
    </citation>
    <scope>NUCLEOTIDE SEQUENCE [LARGE SCALE GENOMIC DNA]</scope>
    <source>
        <strain evidence="11">DSM 22066 / NBRC 105507 / MRE50</strain>
    </source>
</reference>
<feature type="binding site" evidence="8">
    <location>
        <position position="226"/>
    </location>
    <ligand>
        <name>Zn(2+)</name>
        <dbReference type="ChEBI" id="CHEBI:29105"/>
    </ligand>
</feature>
<evidence type="ECO:0000313" key="10">
    <source>
        <dbReference type="EMBL" id="CAJ37748.1"/>
    </source>
</evidence>
<dbReference type="PANTHER" id="PTHR10631:SF3">
    <property type="entry name" value="TRNA (GUANINE(26)-N(2))-DIMETHYLTRANSFERASE"/>
    <property type="match status" value="1"/>
</dbReference>
<feature type="binding site" evidence="8">
    <location>
        <position position="98"/>
    </location>
    <ligand>
        <name>S-adenosyl-L-methionine</name>
        <dbReference type="ChEBI" id="CHEBI:59789"/>
    </ligand>
</feature>
<dbReference type="RefSeq" id="WP_012034838.1">
    <property type="nucleotide sequence ID" value="NC_009464.1"/>
</dbReference>
<evidence type="ECO:0000256" key="8">
    <source>
        <dbReference type="HAMAP-Rule" id="MF_00290"/>
    </source>
</evidence>
<evidence type="ECO:0000256" key="5">
    <source>
        <dbReference type="ARBA" id="ARBA00022694"/>
    </source>
</evidence>
<dbReference type="NCBIfam" id="TIGR00308">
    <property type="entry name" value="TRM1"/>
    <property type="match status" value="1"/>
</dbReference>
<evidence type="ECO:0000256" key="9">
    <source>
        <dbReference type="PROSITE-ProRule" id="PRU00958"/>
    </source>
</evidence>
<evidence type="ECO:0000256" key="4">
    <source>
        <dbReference type="ARBA" id="ARBA00022691"/>
    </source>
</evidence>
<feature type="binding site" evidence="8">
    <location>
        <position position="71"/>
    </location>
    <ligand>
        <name>S-adenosyl-L-methionine</name>
        <dbReference type="ChEBI" id="CHEBI:59789"/>
    </ligand>
</feature>
<dbReference type="InterPro" id="IPR029063">
    <property type="entry name" value="SAM-dependent_MTases_sf"/>
</dbReference>
<feature type="binding site" evidence="8">
    <location>
        <position position="246"/>
    </location>
    <ligand>
        <name>Zn(2+)</name>
        <dbReference type="ChEBI" id="CHEBI:29105"/>
    </ligand>
</feature>
<dbReference type="PROSITE" id="PS51626">
    <property type="entry name" value="SAM_MT_TRM1"/>
    <property type="match status" value="1"/>
</dbReference>
<evidence type="ECO:0000256" key="7">
    <source>
        <dbReference type="ARBA" id="ARBA00039099"/>
    </source>
</evidence>
<name>Q0W1J5_METAR</name>
<evidence type="ECO:0000256" key="2">
    <source>
        <dbReference type="ARBA" id="ARBA00022603"/>
    </source>
</evidence>
<dbReference type="InterPro" id="IPR042296">
    <property type="entry name" value="tRNA_met_Trm1_C"/>
</dbReference>
<dbReference type="GeneID" id="5145555"/>
<feature type="binding site" evidence="8">
    <location>
        <position position="229"/>
    </location>
    <ligand>
        <name>Zn(2+)</name>
        <dbReference type="ChEBI" id="CHEBI:29105"/>
    </ligand>
</feature>
<keyword evidence="6 8" id="KW-0694">RNA-binding</keyword>
<evidence type="ECO:0000256" key="3">
    <source>
        <dbReference type="ARBA" id="ARBA00022679"/>
    </source>
</evidence>
<keyword evidence="11" id="KW-1185">Reference proteome</keyword>
<sequence>MAVIREGKVAIEMGEGVFYNPRMEMNRDLNVACLTCLPDVTTYVDAMAASGIRGIRVKKEVPREIDVTINDWDAGAYELLKRNAEANGVTVNATNRGANTLLSSTQYDFVDIDPFGTPSPYIDSVCRSAKRFMGVTATDTAPLCGAHLRSGMRKYGAFPVKTEYYPEIGLRVLMGKVVREQAKYDRAVRPLLCHSTEHYVRLYLAVDHGVVPADRMLDQIGFILDCGKCHYRETIPGLAVQVPDRCPNCGGKARLAGPLWLGPIKDNSFVSQVLNVINTGEFGRKVRAARLLELILGEIDVPTFYDHHRVCQDLRATPTTIDVLIEALRGAGFQASRTHFSGIGFKTDAPVNIVKSIVLELSPRS</sequence>
<feature type="binding site" evidence="8">
    <location>
        <position position="27"/>
    </location>
    <ligand>
        <name>S-adenosyl-L-methionine</name>
        <dbReference type="ChEBI" id="CHEBI:59789"/>
    </ligand>
</feature>
<gene>
    <name evidence="8 10" type="primary">trm1</name>
    <name evidence="10" type="ORF">RCIX2707</name>
</gene>
<protein>
    <recommendedName>
        <fullName evidence="7 8">tRNA (guanine(26)-N(2))-dimethyltransferase</fullName>
        <ecNumber evidence="7 8">2.1.1.216</ecNumber>
    </recommendedName>
    <alternativeName>
        <fullName evidence="8">tRNA 2,2-dimethylguanosine-26 methyltransferase</fullName>
    </alternativeName>
    <alternativeName>
        <fullName evidence="8">tRNA(guanine-26,N(2)-N(2)) methyltransferase</fullName>
    </alternativeName>
    <alternativeName>
        <fullName evidence="8">tRNA(m(2,2)G26)dimethyltransferase</fullName>
    </alternativeName>
</protein>
<dbReference type="InterPro" id="IPR022923">
    <property type="entry name" value="TRM1_arc_bac"/>
</dbReference>